<feature type="compositionally biased region" description="Basic and acidic residues" evidence="1">
    <location>
        <begin position="33"/>
        <end position="45"/>
    </location>
</feature>
<feature type="compositionally biased region" description="Polar residues" evidence="1">
    <location>
        <begin position="1"/>
        <end position="20"/>
    </location>
</feature>
<dbReference type="AlphaFoldDB" id="A0AAN6BXQ8"/>
<dbReference type="Proteomes" id="UP000537989">
    <property type="component" value="Unassembled WGS sequence"/>
</dbReference>
<feature type="compositionally biased region" description="Polar residues" evidence="1">
    <location>
        <begin position="68"/>
        <end position="82"/>
    </location>
</feature>
<organism evidence="2 3">
    <name type="scientific">Fusarium austroamericanum</name>
    <dbReference type="NCBI Taxonomy" id="282268"/>
    <lineage>
        <taxon>Eukaryota</taxon>
        <taxon>Fungi</taxon>
        <taxon>Dikarya</taxon>
        <taxon>Ascomycota</taxon>
        <taxon>Pezizomycotina</taxon>
        <taxon>Sordariomycetes</taxon>
        <taxon>Hypocreomycetidae</taxon>
        <taxon>Hypocreales</taxon>
        <taxon>Nectriaceae</taxon>
        <taxon>Fusarium</taxon>
    </lineage>
</organism>
<protein>
    <submittedName>
        <fullName evidence="2">Uncharacterized protein</fullName>
    </submittedName>
</protein>
<evidence type="ECO:0000313" key="3">
    <source>
        <dbReference type="Proteomes" id="UP000537989"/>
    </source>
</evidence>
<evidence type="ECO:0000313" key="2">
    <source>
        <dbReference type="EMBL" id="KAF5233289.1"/>
    </source>
</evidence>
<gene>
    <name evidence="2" type="ORF">FAUST_8278</name>
</gene>
<keyword evidence="3" id="KW-1185">Reference proteome</keyword>
<feature type="region of interest" description="Disordered" evidence="1">
    <location>
        <begin position="1"/>
        <end position="96"/>
    </location>
</feature>
<dbReference type="EMBL" id="JAAMOD010000258">
    <property type="protein sequence ID" value="KAF5233289.1"/>
    <property type="molecule type" value="Genomic_DNA"/>
</dbReference>
<sequence>MNMHTNDNPQLSMPSPLVQSSKRHLPQDPCADNFKRQRPNIDKSTQELTCSDVTESPGSSFKLDAILRSTNTGNVEFSQSPLDPSPPELKDPYDDDLFDDLELDQYLESLTGPVSIEHSGPSLSLDDTDEFDLKQSDEDALDELLKQDT</sequence>
<name>A0AAN6BXQ8_FUSAU</name>
<evidence type="ECO:0000256" key="1">
    <source>
        <dbReference type="SAM" id="MobiDB-lite"/>
    </source>
</evidence>
<proteinExistence type="predicted"/>
<accession>A0AAN6BXQ8</accession>
<reference evidence="2 3" key="1">
    <citation type="submission" date="2020-02" db="EMBL/GenBank/DDBJ databases">
        <title>Identification and distribution of gene clusters putatively required for synthesis of sphingolipid metabolism inhibitors in phylogenetically diverse species of the filamentous fungus Fusarium.</title>
        <authorList>
            <person name="Kim H.-S."/>
            <person name="Busman M."/>
            <person name="Brown D.W."/>
            <person name="Divon H."/>
            <person name="Uhlig S."/>
            <person name="Proctor R.H."/>
        </authorList>
    </citation>
    <scope>NUCLEOTIDE SEQUENCE [LARGE SCALE GENOMIC DNA]</scope>
    <source>
        <strain evidence="2 3">NRRL 2903</strain>
    </source>
</reference>
<comment type="caution">
    <text evidence="2">The sequence shown here is derived from an EMBL/GenBank/DDBJ whole genome shotgun (WGS) entry which is preliminary data.</text>
</comment>
<feature type="compositionally biased region" description="Polar residues" evidence="1">
    <location>
        <begin position="46"/>
        <end position="59"/>
    </location>
</feature>